<dbReference type="AlphaFoldDB" id="D2QZM8"/>
<dbReference type="InterPro" id="IPR010732">
    <property type="entry name" value="T6SS_TssG-like"/>
</dbReference>
<dbReference type="KEGG" id="psl:Psta_1837"/>
<evidence type="ECO:0000313" key="2">
    <source>
        <dbReference type="Proteomes" id="UP000001887"/>
    </source>
</evidence>
<dbReference type="NCBIfam" id="TIGR03347">
    <property type="entry name" value="VI_chp_1"/>
    <property type="match status" value="1"/>
</dbReference>
<dbReference type="STRING" id="530564.Psta_1837"/>
<dbReference type="PANTHER" id="PTHR35564:SF4">
    <property type="entry name" value="CYTOPLASMIC PROTEIN"/>
    <property type="match status" value="1"/>
</dbReference>
<name>D2QZM8_PIRSD</name>
<sequence length="345" mass="39077">MANENRTSTHRVELLKALAAAPHQFDFYQALRRIEAVFKDKPRIGESLRLADDPVRFAQEPSLIFAPSTIAALEQGKQGHPPRLVVRHVGMFGPNGPLPLHLTEYARDRLRNSQDPTFVRFVDIFHHRMYSLFYRAWAVAQPTTQFDRPESDRFADYVGSLFGIGMASMNDRDAMPDLAKLYFSGRFVCQTRHAEGLAAILNAFFSIPMVLKEFVGQWLPLPMNCRTNLGLGSDTGVLGMSATIGERVWDCQQKFRIVAGPMDFRQYRRLLPQGESLASLISVVDNYVGLELDWDVNLILKKEEVPPIQLGSMGQLGWTSWLKSREREEDAADLILRPRAERTAA</sequence>
<evidence type="ECO:0000313" key="1">
    <source>
        <dbReference type="EMBL" id="ADB16511.1"/>
    </source>
</evidence>
<dbReference type="PANTHER" id="PTHR35564">
    <property type="match status" value="1"/>
</dbReference>
<dbReference type="Proteomes" id="UP000001887">
    <property type="component" value="Chromosome"/>
</dbReference>
<proteinExistence type="predicted"/>
<protein>
    <submittedName>
        <fullName evidence="1">Type VI secretion protein, VC_A0111 family</fullName>
    </submittedName>
</protein>
<organism evidence="1 2">
    <name type="scientific">Pirellula staleyi (strain ATCC 27377 / DSM 6068 / ICPB 4128)</name>
    <name type="common">Pirella staleyi</name>
    <dbReference type="NCBI Taxonomy" id="530564"/>
    <lineage>
        <taxon>Bacteria</taxon>
        <taxon>Pseudomonadati</taxon>
        <taxon>Planctomycetota</taxon>
        <taxon>Planctomycetia</taxon>
        <taxon>Pirellulales</taxon>
        <taxon>Pirellulaceae</taxon>
        <taxon>Pirellula</taxon>
    </lineage>
</organism>
<gene>
    <name evidence="1" type="ordered locus">Psta_1837</name>
</gene>
<dbReference type="Pfam" id="PF06996">
    <property type="entry name" value="T6SS_TssG"/>
    <property type="match status" value="1"/>
</dbReference>
<dbReference type="eggNOG" id="COG3520">
    <property type="taxonomic scope" value="Bacteria"/>
</dbReference>
<reference evidence="1 2" key="1">
    <citation type="journal article" date="2009" name="Stand. Genomic Sci.">
        <title>Complete genome sequence of Pirellula staleyi type strain (ATCC 27377).</title>
        <authorList>
            <person name="Clum A."/>
            <person name="Tindall B.J."/>
            <person name="Sikorski J."/>
            <person name="Ivanova N."/>
            <person name="Mavrommatis K."/>
            <person name="Lucas S."/>
            <person name="Glavina del Rio T."/>
            <person name="Nolan M."/>
            <person name="Chen F."/>
            <person name="Tice H."/>
            <person name="Pitluck S."/>
            <person name="Cheng J.F."/>
            <person name="Chertkov O."/>
            <person name="Brettin T."/>
            <person name="Han C."/>
            <person name="Detter J.C."/>
            <person name="Kuske C."/>
            <person name="Bruce D."/>
            <person name="Goodwin L."/>
            <person name="Ovchinikova G."/>
            <person name="Pati A."/>
            <person name="Mikhailova N."/>
            <person name="Chen A."/>
            <person name="Palaniappan K."/>
            <person name="Land M."/>
            <person name="Hauser L."/>
            <person name="Chang Y.J."/>
            <person name="Jeffries C.D."/>
            <person name="Chain P."/>
            <person name="Rohde M."/>
            <person name="Goker M."/>
            <person name="Bristow J."/>
            <person name="Eisen J.A."/>
            <person name="Markowitz V."/>
            <person name="Hugenholtz P."/>
            <person name="Kyrpides N.C."/>
            <person name="Klenk H.P."/>
            <person name="Lapidus A."/>
        </authorList>
    </citation>
    <scope>NUCLEOTIDE SEQUENCE [LARGE SCALE GENOMIC DNA]</scope>
    <source>
        <strain evidence="2">ATCC 27377 / DSM 6068 / ICPB 4128</strain>
    </source>
</reference>
<keyword evidence="2" id="KW-1185">Reference proteome</keyword>
<dbReference type="EMBL" id="CP001848">
    <property type="protein sequence ID" value="ADB16511.1"/>
    <property type="molecule type" value="Genomic_DNA"/>
</dbReference>
<dbReference type="HOGENOM" id="CLU_048238_4_0_0"/>
<dbReference type="OrthoDB" id="1523296at2"/>
<accession>D2QZM8</accession>